<dbReference type="AlphaFoldDB" id="A0A2X1WMF5"/>
<evidence type="ECO:0000313" key="1">
    <source>
        <dbReference type="EMBL" id="SPY31898.1"/>
    </source>
</evidence>
<name>A0A2X1WMF5_9FIRM</name>
<dbReference type="Proteomes" id="UP000250070">
    <property type="component" value="Unassembled WGS sequence"/>
</dbReference>
<reference evidence="1 2" key="1">
    <citation type="submission" date="2018-06" db="EMBL/GenBank/DDBJ databases">
        <authorList>
            <consortium name="Pathogen Informatics"/>
            <person name="Doyle S."/>
        </authorList>
    </citation>
    <scope>NUCLEOTIDE SEQUENCE [LARGE SCALE GENOMIC DNA]</scope>
    <source>
        <strain evidence="1 2">NCTC13076</strain>
    </source>
</reference>
<protein>
    <submittedName>
        <fullName evidence="1">Uncharacterized protein</fullName>
    </submittedName>
</protein>
<dbReference type="EMBL" id="UATM01000005">
    <property type="protein sequence ID" value="SPY31898.1"/>
    <property type="molecule type" value="Genomic_DNA"/>
</dbReference>
<accession>A0A2X1WMF5</accession>
<sequence>MRDLLRILAKREIKTFYDAGNSYEVENNLENKFYVRTSEVSPELKDLIEEEKIINDEHLIITKKVSLDNLRASLGNLDKVFLAEIERIYEIFINKNSNLKISGREAIVKGISEDGGLLSQNPSLPLT</sequence>
<proteinExistence type="predicted"/>
<gene>
    <name evidence="1" type="ORF">NCTC13076_00059</name>
</gene>
<organism evidence="1 2">
    <name type="scientific">Peptoniphilus harei</name>
    <dbReference type="NCBI Taxonomy" id="54005"/>
    <lineage>
        <taxon>Bacteria</taxon>
        <taxon>Bacillati</taxon>
        <taxon>Bacillota</taxon>
        <taxon>Tissierellia</taxon>
        <taxon>Tissierellales</taxon>
        <taxon>Peptoniphilaceae</taxon>
        <taxon>Peptoniphilus</taxon>
    </lineage>
</organism>
<evidence type="ECO:0000313" key="2">
    <source>
        <dbReference type="Proteomes" id="UP000250070"/>
    </source>
</evidence>